<feature type="region of interest" description="Disordered" evidence="1">
    <location>
        <begin position="1337"/>
        <end position="1362"/>
    </location>
</feature>
<feature type="transmembrane region" description="Helical" evidence="2">
    <location>
        <begin position="1580"/>
        <end position="1598"/>
    </location>
</feature>
<reference evidence="3 4" key="1">
    <citation type="submission" date="2016-08" db="EMBL/GenBank/DDBJ databases">
        <authorList>
            <consortium name="Lentinula edodes genome sequencing consortium"/>
            <person name="Sakamoto Y."/>
            <person name="Nakade K."/>
            <person name="Sato S."/>
            <person name="Yoshida Y."/>
            <person name="Miyazaki K."/>
            <person name="Natsume S."/>
            <person name="Konno N."/>
        </authorList>
    </citation>
    <scope>NUCLEOTIDE SEQUENCE [LARGE SCALE GENOMIC DNA]</scope>
    <source>
        <strain evidence="3 4">NBRC 111202</strain>
    </source>
</reference>
<sequence>MVQSRIDRVYILRNSSATLLQHLKVLAHVSRSSKPQFRCFRRLRSTPTAQIVLAEPTRETPKIGEQLQFNGINQALKTVAFVIYEFSLRSNRVLKPTRSICSSAIQANTQQDLILPAILKFTAVKLSCDTSYLAPFSKKLYNISTKKENAWSEEIREETPEPVNPLDDPIYLQTPISTIISQSATLPELIRAYSVLTARIRPYVNDWTDCSSPLFEPLRANSDVLCDRVCRDVRRALEDALIGDDEEEVQKAYQLPSPTKSPKKKKRGMTAEQAKHARDLCNICHSVLKFLGLLFSLPNLSPFFTVRQRTEMLSGILSIPLATDLPTPNARKTYALSIYVIQSLRLPDTVLLPARDSIAFALGRGIDGELGKEGKKGSASDGLKAIHDLAIYQPATFVPAFVILTDSILRNLLAPTLTLRVQACHALGGLAQGVISIPLSHIHSRISLQIVQFLLTPSTRASPKKKSGSPTPATQESDICRTLRTTLNTEDPLHVAQGPVWALHVLGCFIVLLGSAFKTDMRLVRTITNLLTLTMRHKKVAVRKLACVVWRSITWSWHQLPLPSLGDEECTVVPSKSEQQMVSKKQWCLIELVLNMGVGVGTCCAIVGNELGPAERIRLERILTLMMNRGDDSRDCALRCIKQLVSLEQRVSSWDIDNLLSRNFLSGIPGVLNADYQDLTRPLQNILEELPHVRDLRPLNKDELLELDTMGLFLELWGSAIGIRNGQHNNEDLLIETWDAILKAVTTLAEDEDDEAESKAALNLCSTLYDSLRIGSKEESKTSDSDGHTMKQEQNFDLGKKLRMLLAQLVQSDDDELSEIDDSVREDAVCVLDPSRLEVELTWQESKRDTWDGSLVLLSAPFCSVTVWDLNNDELSTWERFLAFIVNRGFDYGYDCVAVVGLIAERLQEKCNPTFTSLTRIADMLMTHARDSFREILNLPESLMDFIADTLNQSYPPSPSTGFSSLWMIRSLGHLIDACPEQLCLSLLETLQESIVLWISDERSGVTDSYDDIVTFYENYLMRLAEVIPPTQEYMQQFAPILDAIFIGPQKPVAAFDAFETFWHTTQFSVNVPPQAWPKKVYEYIYGATAVLATSLPKSPYPVEETHAGEDTPEEGVESVVSSKKSRTEEASSLHDSEPCLFSSPALEFPASPYPSHSSKIEAENAGSDIRLLLPAPPILSTPPRASRAKLCIAGAPNSPPPLLHTPGESSLVFARRFEPLFSPKTPSSKSKHVSQLALSPTIKPLPPVSPVASPNKKRRVSDSNKENLSPCPTRYSPQYRGRDVQSSPSRLLSGNDRKRMFDSVEDGTACPEQVKVERPTKRVRIKAADFDLALCSPSSSSSKAMSSKSSSPSSSSLDSTVDANNAATLCRTTSISKKRKALLMDCVEIVRITPSKLGQAMKTPTHRMRRKVSISKRKTVTMASPVQGPDGEGDLDPEFLNLSMSSESDSDYGSDPDNLRSEKQLSSDDDPHLGQVTPGHLISPNLRRRRKALTTVEPIEGGGVEEDTEKSEWDGEGCGYTLRRYEGILDLTQLLDNLPLFAHRSSSRSVLCREPWSLFFLAIFSCLFILHASIFNMHLSIAFLVLGLAFTVHAAPVNNEAPKQGTPSKILDWIISRQYFKSPPLPQLPSPETASSTGPIHYQFFPIESIMPFPDLLPKFNRPKAQSEAKIKAQSWIREILSVYGRDVVEQPETTFAGKLEHFVIQIDSQVQIREHVTCPCQVIVKAPSTPDSKGMVIFIPYIDGEKHRVHARPVVAKHPSV</sequence>
<evidence type="ECO:0000256" key="1">
    <source>
        <dbReference type="SAM" id="MobiDB-lite"/>
    </source>
</evidence>
<feature type="region of interest" description="Disordered" evidence="1">
    <location>
        <begin position="1224"/>
        <end position="1299"/>
    </location>
</feature>
<evidence type="ECO:0000313" key="4">
    <source>
        <dbReference type="Proteomes" id="UP000188533"/>
    </source>
</evidence>
<feature type="compositionally biased region" description="Basic and acidic residues" evidence="1">
    <location>
        <begin position="1458"/>
        <end position="1473"/>
    </location>
</feature>
<evidence type="ECO:0000256" key="2">
    <source>
        <dbReference type="SAM" id="Phobius"/>
    </source>
</evidence>
<keyword evidence="4" id="KW-1185">Reference proteome</keyword>
<feature type="region of interest" description="Disordered" evidence="1">
    <location>
        <begin position="1400"/>
        <end position="1482"/>
    </location>
</feature>
<keyword evidence="2" id="KW-1133">Transmembrane helix</keyword>
<dbReference type="STRING" id="5353.A0A1Q3ER24"/>
<dbReference type="SUPFAM" id="SSF48371">
    <property type="entry name" value="ARM repeat"/>
    <property type="match status" value="1"/>
</dbReference>
<comment type="caution">
    <text evidence="3">The sequence shown here is derived from an EMBL/GenBank/DDBJ whole genome shotgun (WGS) entry which is preliminary data.</text>
</comment>
<dbReference type="EMBL" id="BDGU01001178">
    <property type="protein sequence ID" value="GAW09655.1"/>
    <property type="molecule type" value="Genomic_DNA"/>
</dbReference>
<gene>
    <name evidence="3" type="ORF">LENED_011829</name>
</gene>
<proteinExistence type="predicted"/>
<keyword evidence="2" id="KW-0472">Membrane</keyword>
<keyword evidence="2" id="KW-0812">Transmembrane</keyword>
<evidence type="ECO:0000313" key="3">
    <source>
        <dbReference type="EMBL" id="GAW09655.1"/>
    </source>
</evidence>
<reference evidence="3 4" key="2">
    <citation type="submission" date="2017-02" db="EMBL/GenBank/DDBJ databases">
        <title>A genome survey and senescence transcriptome analysis in Lentinula edodes.</title>
        <authorList>
            <person name="Sakamoto Y."/>
            <person name="Nakade K."/>
            <person name="Sato S."/>
            <person name="Yoshida Y."/>
            <person name="Miyazaki K."/>
            <person name="Natsume S."/>
            <person name="Konno N."/>
        </authorList>
    </citation>
    <scope>NUCLEOTIDE SEQUENCE [LARGE SCALE GENOMIC DNA]</scope>
    <source>
        <strain evidence="3 4">NBRC 111202</strain>
    </source>
</reference>
<accession>A0A1Q3ER24</accession>
<feature type="region of interest" description="Disordered" evidence="1">
    <location>
        <begin position="248"/>
        <end position="271"/>
    </location>
</feature>
<feature type="compositionally biased region" description="Basic residues" evidence="1">
    <location>
        <begin position="1405"/>
        <end position="1420"/>
    </location>
</feature>
<name>A0A1Q3ER24_LENED</name>
<protein>
    <submittedName>
        <fullName evidence="3">Uncharacterized protein</fullName>
    </submittedName>
</protein>
<feature type="region of interest" description="Disordered" evidence="1">
    <location>
        <begin position="1102"/>
        <end position="1139"/>
    </location>
</feature>
<dbReference type="InterPro" id="IPR016024">
    <property type="entry name" value="ARM-type_fold"/>
</dbReference>
<feature type="compositionally biased region" description="Low complexity" evidence="1">
    <location>
        <begin position="1337"/>
        <end position="1357"/>
    </location>
</feature>
<feature type="compositionally biased region" description="Basic and acidic residues" evidence="1">
    <location>
        <begin position="1126"/>
        <end position="1138"/>
    </location>
</feature>
<dbReference type="Proteomes" id="UP000188533">
    <property type="component" value="Unassembled WGS sequence"/>
</dbReference>
<organism evidence="3 4">
    <name type="scientific">Lentinula edodes</name>
    <name type="common">Shiitake mushroom</name>
    <name type="synonym">Lentinus edodes</name>
    <dbReference type="NCBI Taxonomy" id="5353"/>
    <lineage>
        <taxon>Eukaryota</taxon>
        <taxon>Fungi</taxon>
        <taxon>Dikarya</taxon>
        <taxon>Basidiomycota</taxon>
        <taxon>Agaricomycotina</taxon>
        <taxon>Agaricomycetes</taxon>
        <taxon>Agaricomycetidae</taxon>
        <taxon>Agaricales</taxon>
        <taxon>Marasmiineae</taxon>
        <taxon>Omphalotaceae</taxon>
        <taxon>Lentinula</taxon>
    </lineage>
</organism>